<evidence type="ECO:0000256" key="6">
    <source>
        <dbReference type="SAM" id="MobiDB-lite"/>
    </source>
</evidence>
<proteinExistence type="predicted"/>
<evidence type="ECO:0000256" key="7">
    <source>
        <dbReference type="SAM" id="SignalP"/>
    </source>
</evidence>
<gene>
    <name evidence="8" type="ORF">CVAR292_01178</name>
</gene>
<keyword evidence="5 8" id="KW-0449">Lipoprotein</keyword>
<dbReference type="PROSITE" id="PS51257">
    <property type="entry name" value="PROKAR_LIPOPROTEIN"/>
    <property type="match status" value="1"/>
</dbReference>
<evidence type="ECO:0000256" key="2">
    <source>
        <dbReference type="ARBA" id="ARBA00022729"/>
    </source>
</evidence>
<evidence type="ECO:0000256" key="4">
    <source>
        <dbReference type="ARBA" id="ARBA00023139"/>
    </source>
</evidence>
<evidence type="ECO:0000313" key="8">
    <source>
        <dbReference type="EMBL" id="CUU65843.1"/>
    </source>
</evidence>
<evidence type="ECO:0000313" key="9">
    <source>
        <dbReference type="Proteomes" id="UP000182498"/>
    </source>
</evidence>
<keyword evidence="2 7" id="KW-0732">Signal</keyword>
<keyword evidence="9" id="KW-1185">Reference proteome</keyword>
<dbReference type="Pfam" id="PF14041">
    <property type="entry name" value="Lipoprotein_21"/>
    <property type="match status" value="1"/>
</dbReference>
<name>A0A0X2NK44_9CORY</name>
<organism evidence="8 9">
    <name type="scientific">Corynebacterium variabile</name>
    <dbReference type="NCBI Taxonomy" id="1727"/>
    <lineage>
        <taxon>Bacteria</taxon>
        <taxon>Bacillati</taxon>
        <taxon>Actinomycetota</taxon>
        <taxon>Actinomycetes</taxon>
        <taxon>Mycobacteriales</taxon>
        <taxon>Corynebacteriaceae</taxon>
        <taxon>Corynebacterium</taxon>
    </lineage>
</organism>
<dbReference type="Proteomes" id="UP000182498">
    <property type="component" value="Unassembled WGS sequence"/>
</dbReference>
<dbReference type="RefSeq" id="WP_073883866.1">
    <property type="nucleotide sequence ID" value="NZ_FAUH01000006.1"/>
</dbReference>
<accession>A0A0X2NK44</accession>
<evidence type="ECO:0000256" key="1">
    <source>
        <dbReference type="ARBA" id="ARBA00022475"/>
    </source>
</evidence>
<dbReference type="OrthoDB" id="3254867at2"/>
<feature type="compositionally biased region" description="Low complexity" evidence="6">
    <location>
        <begin position="36"/>
        <end position="56"/>
    </location>
</feature>
<feature type="chain" id="PRO_5038609758" evidence="7">
    <location>
        <begin position="34"/>
        <end position="215"/>
    </location>
</feature>
<dbReference type="InterPro" id="IPR025971">
    <property type="entry name" value="LppP/LprE"/>
</dbReference>
<dbReference type="AlphaFoldDB" id="A0A0X2NK44"/>
<evidence type="ECO:0000256" key="5">
    <source>
        <dbReference type="ARBA" id="ARBA00023288"/>
    </source>
</evidence>
<evidence type="ECO:0000256" key="3">
    <source>
        <dbReference type="ARBA" id="ARBA00023136"/>
    </source>
</evidence>
<feature type="signal peptide" evidence="7">
    <location>
        <begin position="1"/>
        <end position="33"/>
    </location>
</feature>
<keyword evidence="4" id="KW-0564">Palmitate</keyword>
<dbReference type="EMBL" id="FAUH01000006">
    <property type="protein sequence ID" value="CUU65843.1"/>
    <property type="molecule type" value="Genomic_DNA"/>
</dbReference>
<keyword evidence="3" id="KW-0472">Membrane</keyword>
<reference evidence="9" key="1">
    <citation type="submission" date="2015-11" db="EMBL/GenBank/DDBJ databases">
        <authorList>
            <person name="Dugat-Bony E."/>
        </authorList>
    </citation>
    <scope>NUCLEOTIDE SEQUENCE [LARGE SCALE GENOMIC DNA]</scope>
    <source>
        <strain evidence="9">Mu292</strain>
    </source>
</reference>
<protein>
    <submittedName>
        <fullName evidence="8">LppP/LprE lipoprotein</fullName>
    </submittedName>
</protein>
<sequence>MSTTSARPVPRTVSAIAATGLLLLGAVLTACSAANDTDATTEPTTPAQATVTTQPTSDAPAPTTTEAQNGDGDEPEDAPADTCSGLTGDEAVARWASDVPPNAENYPWAPDWAVTDGYDSCADLSWVILPIEGGTASSPYQIMLFHDGSYLGTATSEAYGFYPTVSRVDDSTLSVTWHWPHEGESSAGASGESTAQFTWDAASGSVSMSGEVPPV</sequence>
<feature type="region of interest" description="Disordered" evidence="6">
    <location>
        <begin position="36"/>
        <end position="86"/>
    </location>
</feature>
<keyword evidence="1" id="KW-1003">Cell membrane</keyword>